<dbReference type="EMBL" id="BFAD01000005">
    <property type="protein sequence ID" value="GBE83066.1"/>
    <property type="molecule type" value="Genomic_DNA"/>
</dbReference>
<evidence type="ECO:0000313" key="1">
    <source>
        <dbReference type="EMBL" id="GBE83066.1"/>
    </source>
</evidence>
<protein>
    <submittedName>
        <fullName evidence="1">Uncharacterized protein</fullName>
    </submittedName>
</protein>
<gene>
    <name evidence="1" type="ORF">SCP_0501120</name>
</gene>
<keyword evidence="2" id="KW-1185">Reference proteome</keyword>
<organism evidence="1 2">
    <name type="scientific">Sparassis crispa</name>
    <dbReference type="NCBI Taxonomy" id="139825"/>
    <lineage>
        <taxon>Eukaryota</taxon>
        <taxon>Fungi</taxon>
        <taxon>Dikarya</taxon>
        <taxon>Basidiomycota</taxon>
        <taxon>Agaricomycotina</taxon>
        <taxon>Agaricomycetes</taxon>
        <taxon>Polyporales</taxon>
        <taxon>Sparassidaceae</taxon>
        <taxon>Sparassis</taxon>
    </lineage>
</organism>
<dbReference type="AlphaFoldDB" id="A0A401GLL5"/>
<proteinExistence type="predicted"/>
<accession>A0A401GLL5</accession>
<reference evidence="1 2" key="1">
    <citation type="journal article" date="2018" name="Sci. Rep.">
        <title>Genome sequence of the cauliflower mushroom Sparassis crispa (Hanabiratake) and its association with beneficial usage.</title>
        <authorList>
            <person name="Kiyama R."/>
            <person name="Furutani Y."/>
            <person name="Kawaguchi K."/>
            <person name="Nakanishi T."/>
        </authorList>
    </citation>
    <scope>NUCLEOTIDE SEQUENCE [LARGE SCALE GENOMIC DNA]</scope>
</reference>
<dbReference type="Proteomes" id="UP000287166">
    <property type="component" value="Unassembled WGS sequence"/>
</dbReference>
<dbReference type="GeneID" id="38779983"/>
<dbReference type="RefSeq" id="XP_027613979.1">
    <property type="nucleotide sequence ID" value="XM_027758178.1"/>
</dbReference>
<name>A0A401GLL5_9APHY</name>
<sequence length="70" mass="8118">MSRYMSMLYTSNLRGNIPRSKKLQHTQWLPVSSNIGETEQKHPTLVDHSREVHSFAHADIRTCPFNTAKH</sequence>
<comment type="caution">
    <text evidence="1">The sequence shown here is derived from an EMBL/GenBank/DDBJ whole genome shotgun (WGS) entry which is preliminary data.</text>
</comment>
<dbReference type="InParanoid" id="A0A401GLL5"/>
<evidence type="ECO:0000313" key="2">
    <source>
        <dbReference type="Proteomes" id="UP000287166"/>
    </source>
</evidence>